<reference evidence="2 3" key="1">
    <citation type="submission" date="2023-03" db="EMBL/GenBank/DDBJ databases">
        <title>High-quality genome of Scylla paramamosain provides insights in environmental adaptation.</title>
        <authorList>
            <person name="Zhang L."/>
        </authorList>
    </citation>
    <scope>NUCLEOTIDE SEQUENCE [LARGE SCALE GENOMIC DNA]</scope>
    <source>
        <strain evidence="2">LZ_2023a</strain>
        <tissue evidence="2">Muscle</tissue>
    </source>
</reference>
<name>A0AAW0SU44_SCYPA</name>
<dbReference type="EMBL" id="JARAKH010000044">
    <property type="protein sequence ID" value="KAK8378890.1"/>
    <property type="molecule type" value="Genomic_DNA"/>
</dbReference>
<dbReference type="AlphaFoldDB" id="A0AAW0SU44"/>
<evidence type="ECO:0000256" key="1">
    <source>
        <dbReference type="SAM" id="MobiDB-lite"/>
    </source>
</evidence>
<organism evidence="2 3">
    <name type="scientific">Scylla paramamosain</name>
    <name type="common">Mud crab</name>
    <dbReference type="NCBI Taxonomy" id="85552"/>
    <lineage>
        <taxon>Eukaryota</taxon>
        <taxon>Metazoa</taxon>
        <taxon>Ecdysozoa</taxon>
        <taxon>Arthropoda</taxon>
        <taxon>Crustacea</taxon>
        <taxon>Multicrustacea</taxon>
        <taxon>Malacostraca</taxon>
        <taxon>Eumalacostraca</taxon>
        <taxon>Eucarida</taxon>
        <taxon>Decapoda</taxon>
        <taxon>Pleocyemata</taxon>
        <taxon>Brachyura</taxon>
        <taxon>Eubrachyura</taxon>
        <taxon>Portunoidea</taxon>
        <taxon>Portunidae</taxon>
        <taxon>Portuninae</taxon>
        <taxon>Scylla</taxon>
    </lineage>
</organism>
<gene>
    <name evidence="2" type="ORF">O3P69_009550</name>
</gene>
<feature type="region of interest" description="Disordered" evidence="1">
    <location>
        <begin position="154"/>
        <end position="194"/>
    </location>
</feature>
<feature type="region of interest" description="Disordered" evidence="1">
    <location>
        <begin position="428"/>
        <end position="475"/>
    </location>
</feature>
<comment type="caution">
    <text evidence="2">The sequence shown here is derived from an EMBL/GenBank/DDBJ whole genome shotgun (WGS) entry which is preliminary data.</text>
</comment>
<accession>A0AAW0SU44</accession>
<feature type="region of interest" description="Disordered" evidence="1">
    <location>
        <begin position="341"/>
        <end position="373"/>
    </location>
</feature>
<feature type="compositionally biased region" description="Polar residues" evidence="1">
    <location>
        <begin position="347"/>
        <end position="362"/>
    </location>
</feature>
<feature type="compositionally biased region" description="Basic and acidic residues" evidence="1">
    <location>
        <begin position="160"/>
        <end position="172"/>
    </location>
</feature>
<dbReference type="Proteomes" id="UP001487740">
    <property type="component" value="Unassembled WGS sequence"/>
</dbReference>
<evidence type="ECO:0000313" key="2">
    <source>
        <dbReference type="EMBL" id="KAK8378890.1"/>
    </source>
</evidence>
<proteinExistence type="predicted"/>
<feature type="region of interest" description="Disordered" evidence="1">
    <location>
        <begin position="272"/>
        <end position="324"/>
    </location>
</feature>
<evidence type="ECO:0000313" key="3">
    <source>
        <dbReference type="Proteomes" id="UP001487740"/>
    </source>
</evidence>
<keyword evidence="3" id="KW-1185">Reference proteome</keyword>
<protein>
    <submittedName>
        <fullName evidence="2">Uncharacterized protein</fullName>
    </submittedName>
</protein>
<feature type="compositionally biased region" description="Low complexity" evidence="1">
    <location>
        <begin position="283"/>
        <end position="296"/>
    </location>
</feature>
<sequence length="475" mass="50650">MCVSVYAVFGTPRVDVKSECGHVNVHEYAVGCGRARARGQPVRNFSILGKTSGAFTGMDRHWLLLKRAAAPGLIPVDTSCVLRAGIREHSRKSQEHNTVSTKSTPPVAWTLVAGVLPSHGLHGPGAALSSSDGHCLSTPRLITIEDQCRVQATSRTGRAVGDDPRPAPRRAEPGLPCPAPCRAEPGVRRPAPHRQRLRSPAAANIMNDVMWRAVMGSVPCVTRPDLALPDPTRSCHSLPTPHHATLPDPPTPSHTPLACHYQSHPNLLVFLPHSTTPRREGGTTTITTSTSSSSSTNMPHRSALPPPARHSHSHTSRQPCTLKSRVPDPCLSALRYCSPTSPAPRLSSLNSATVTRPNSSALPQPRVPAPRQSAPTILQPHDTSFSSQEPLQGHNYTYEQSYILKASSSSPSSTVPCLNPKASRLSCTTPSQPRGQALHCHPSSVARSLVTADPMSRSPGSPQPAGQRGVGAEAW</sequence>